<keyword evidence="3" id="KW-1185">Reference proteome</keyword>
<accession>A0A5E4SN02</accession>
<feature type="transmembrane region" description="Helical" evidence="1">
    <location>
        <begin position="35"/>
        <end position="52"/>
    </location>
</feature>
<organism evidence="2 3">
    <name type="scientific">Pandoraea aquatica</name>
    <dbReference type="NCBI Taxonomy" id="2508290"/>
    <lineage>
        <taxon>Bacteria</taxon>
        <taxon>Pseudomonadati</taxon>
        <taxon>Pseudomonadota</taxon>
        <taxon>Betaproteobacteria</taxon>
        <taxon>Burkholderiales</taxon>
        <taxon>Burkholderiaceae</taxon>
        <taxon>Pandoraea</taxon>
    </lineage>
</organism>
<evidence type="ECO:0000313" key="3">
    <source>
        <dbReference type="Proteomes" id="UP000366819"/>
    </source>
</evidence>
<gene>
    <name evidence="2" type="ORF">PAQ31011_00897</name>
</gene>
<keyword evidence="1" id="KW-1133">Transmembrane helix</keyword>
<evidence type="ECO:0000313" key="2">
    <source>
        <dbReference type="EMBL" id="VVD76451.1"/>
    </source>
</evidence>
<sequence>MPPRHVTPCTRVCSPALCPLVLCPLSHDGRRCPDILRWLALLAIGLLAAMAAPHLHAQSMPPATAKPVDAFHQPCVAVRAAPNEAARDVSGAARAFVFTSRFPGKPHKQYVDLDDRCATPPAFAPTRDVDSTSVWYVDAPAAGVHAPSRHPGALTLHGVTS</sequence>
<evidence type="ECO:0000256" key="1">
    <source>
        <dbReference type="SAM" id="Phobius"/>
    </source>
</evidence>
<keyword evidence="1" id="KW-0812">Transmembrane</keyword>
<dbReference type="EMBL" id="CABPSN010000001">
    <property type="protein sequence ID" value="VVD76451.1"/>
    <property type="molecule type" value="Genomic_DNA"/>
</dbReference>
<reference evidence="2 3" key="1">
    <citation type="submission" date="2019-08" db="EMBL/GenBank/DDBJ databases">
        <authorList>
            <person name="Peeters C."/>
        </authorList>
    </citation>
    <scope>NUCLEOTIDE SEQUENCE [LARGE SCALE GENOMIC DNA]</scope>
    <source>
        <strain evidence="2 3">LMG 31011</strain>
    </source>
</reference>
<dbReference type="AlphaFoldDB" id="A0A5E4SN02"/>
<keyword evidence="1" id="KW-0472">Membrane</keyword>
<name>A0A5E4SN02_9BURK</name>
<dbReference type="Proteomes" id="UP000366819">
    <property type="component" value="Unassembled WGS sequence"/>
</dbReference>
<protein>
    <submittedName>
        <fullName evidence="2">Uncharacterized protein</fullName>
    </submittedName>
</protein>
<proteinExistence type="predicted"/>